<reference evidence="3" key="1">
    <citation type="journal article" date="2019" name="Int. J. Syst. Evol. Microbiol.">
        <title>The Global Catalogue of Microorganisms (GCM) 10K type strain sequencing project: providing services to taxonomists for standard genome sequencing and annotation.</title>
        <authorList>
            <consortium name="The Broad Institute Genomics Platform"/>
            <consortium name="The Broad Institute Genome Sequencing Center for Infectious Disease"/>
            <person name="Wu L."/>
            <person name="Ma J."/>
        </authorList>
    </citation>
    <scope>NUCLEOTIDE SEQUENCE [LARGE SCALE GENOMIC DNA]</scope>
    <source>
        <strain evidence="3">JCM 16601</strain>
    </source>
</reference>
<dbReference type="Pfam" id="PF04397">
    <property type="entry name" value="LytTR"/>
    <property type="match status" value="1"/>
</dbReference>
<keyword evidence="3" id="KW-1185">Reference proteome</keyword>
<evidence type="ECO:0000313" key="2">
    <source>
        <dbReference type="EMBL" id="GAA3977594.1"/>
    </source>
</evidence>
<dbReference type="Gene3D" id="2.40.50.1020">
    <property type="entry name" value="LytTr DNA-binding domain"/>
    <property type="match status" value="1"/>
</dbReference>
<comment type="caution">
    <text evidence="2">The sequence shown here is derived from an EMBL/GenBank/DDBJ whole genome shotgun (WGS) entry which is preliminary data.</text>
</comment>
<dbReference type="InterPro" id="IPR007492">
    <property type="entry name" value="LytTR_DNA-bd_dom"/>
</dbReference>
<organism evidence="2 3">
    <name type="scientific">Mucilaginibacter dorajii</name>
    <dbReference type="NCBI Taxonomy" id="692994"/>
    <lineage>
        <taxon>Bacteria</taxon>
        <taxon>Pseudomonadati</taxon>
        <taxon>Bacteroidota</taxon>
        <taxon>Sphingobacteriia</taxon>
        <taxon>Sphingobacteriales</taxon>
        <taxon>Sphingobacteriaceae</taxon>
        <taxon>Mucilaginibacter</taxon>
    </lineage>
</organism>
<sequence length="62" mass="7121">MSKQTPTEFEGQLPANKFIRIHKSYLLPLKAVKYLEGNEVALDSRELPVGKVYCENLMRGLR</sequence>
<dbReference type="Proteomes" id="UP001500742">
    <property type="component" value="Unassembled WGS sequence"/>
</dbReference>
<dbReference type="RefSeq" id="WP_374759842.1">
    <property type="nucleotide sequence ID" value="NZ_BAAAZC010000021.1"/>
</dbReference>
<gene>
    <name evidence="2" type="ORF">GCM10022210_30530</name>
</gene>
<protein>
    <recommendedName>
        <fullName evidence="1">HTH LytTR-type domain-containing protein</fullName>
    </recommendedName>
</protein>
<feature type="domain" description="HTH LytTR-type" evidence="1">
    <location>
        <begin position="7"/>
        <end position="59"/>
    </location>
</feature>
<proteinExistence type="predicted"/>
<evidence type="ECO:0000313" key="3">
    <source>
        <dbReference type="Proteomes" id="UP001500742"/>
    </source>
</evidence>
<name>A0ABP7Q708_9SPHI</name>
<dbReference type="EMBL" id="BAAAZC010000021">
    <property type="protein sequence ID" value="GAA3977594.1"/>
    <property type="molecule type" value="Genomic_DNA"/>
</dbReference>
<accession>A0ABP7Q708</accession>
<evidence type="ECO:0000259" key="1">
    <source>
        <dbReference type="Pfam" id="PF04397"/>
    </source>
</evidence>